<name>A0A4R1F9G9_9GAMM</name>
<evidence type="ECO:0000256" key="2">
    <source>
        <dbReference type="ARBA" id="ARBA00023002"/>
    </source>
</evidence>
<dbReference type="PANTHER" id="PTHR10204:SF34">
    <property type="entry name" value="NAD(P)H DEHYDROGENASE [QUINONE] 1 ISOFORM 1"/>
    <property type="match status" value="1"/>
</dbReference>
<proteinExistence type="inferred from homology"/>
<evidence type="ECO:0000313" key="4">
    <source>
        <dbReference type="EMBL" id="TCJ88508.1"/>
    </source>
</evidence>
<evidence type="ECO:0000313" key="5">
    <source>
        <dbReference type="Proteomes" id="UP000294887"/>
    </source>
</evidence>
<evidence type="ECO:0000256" key="1">
    <source>
        <dbReference type="ARBA" id="ARBA00006252"/>
    </source>
</evidence>
<dbReference type="PANTHER" id="PTHR10204">
    <property type="entry name" value="NAD P H OXIDOREDUCTASE-RELATED"/>
    <property type="match status" value="1"/>
</dbReference>
<dbReference type="GO" id="GO:0005829">
    <property type="term" value="C:cytosol"/>
    <property type="evidence" value="ECO:0007669"/>
    <property type="project" value="TreeGrafter"/>
</dbReference>
<dbReference type="SUPFAM" id="SSF52218">
    <property type="entry name" value="Flavoproteins"/>
    <property type="match status" value="1"/>
</dbReference>
<dbReference type="Proteomes" id="UP000294887">
    <property type="component" value="Unassembled WGS sequence"/>
</dbReference>
<accession>A0A4R1F9G9</accession>
<organism evidence="4 5">
    <name type="scientific">Cocleimonas flava</name>
    <dbReference type="NCBI Taxonomy" id="634765"/>
    <lineage>
        <taxon>Bacteria</taxon>
        <taxon>Pseudomonadati</taxon>
        <taxon>Pseudomonadota</taxon>
        <taxon>Gammaproteobacteria</taxon>
        <taxon>Thiotrichales</taxon>
        <taxon>Thiotrichaceae</taxon>
        <taxon>Cocleimonas</taxon>
    </lineage>
</organism>
<comment type="similarity">
    <text evidence="1">Belongs to the NAD(P)H dehydrogenase (quinone) family.</text>
</comment>
<dbReference type="InterPro" id="IPR051545">
    <property type="entry name" value="NAD(P)H_dehydrogenase_qn"/>
</dbReference>
<dbReference type="AlphaFoldDB" id="A0A4R1F9G9"/>
<sequence>MRHPIRLYLIIMNVLIVFTHPNPASFNHALLDKVSAGLKEAGHSIKVKDLYQENFDPILSASDLDQLHKGEIPSKIAKEQEQLLWADSLIFIYPLWWFGRPAMLKGWFDLVLTNGLAFEYSSDGVKGLLKHKRALVLITAGGSRKYFEDTDALQLIHRPTTDGTLSFCGIKDVSHEIYYDIANISNEERLEILDNVEEMGRTF</sequence>
<dbReference type="InterPro" id="IPR029039">
    <property type="entry name" value="Flavoprotein-like_sf"/>
</dbReference>
<dbReference type="InterPro" id="IPR003680">
    <property type="entry name" value="Flavodoxin_fold"/>
</dbReference>
<evidence type="ECO:0000259" key="3">
    <source>
        <dbReference type="Pfam" id="PF02525"/>
    </source>
</evidence>
<gene>
    <name evidence="4" type="ORF">EV695_0364</name>
</gene>
<reference evidence="4 5" key="1">
    <citation type="submission" date="2019-03" db="EMBL/GenBank/DDBJ databases">
        <title>Genomic Encyclopedia of Type Strains, Phase IV (KMG-IV): sequencing the most valuable type-strain genomes for metagenomic binning, comparative biology and taxonomic classification.</title>
        <authorList>
            <person name="Goeker M."/>
        </authorList>
    </citation>
    <scope>NUCLEOTIDE SEQUENCE [LARGE SCALE GENOMIC DNA]</scope>
    <source>
        <strain evidence="4 5">DSM 24830</strain>
    </source>
</reference>
<dbReference type="EMBL" id="SMFQ01000002">
    <property type="protein sequence ID" value="TCJ88508.1"/>
    <property type="molecule type" value="Genomic_DNA"/>
</dbReference>
<dbReference type="Pfam" id="PF02525">
    <property type="entry name" value="Flavodoxin_2"/>
    <property type="match status" value="1"/>
</dbReference>
<dbReference type="Gene3D" id="3.40.50.360">
    <property type="match status" value="1"/>
</dbReference>
<dbReference type="GO" id="GO:0003955">
    <property type="term" value="F:NAD(P)H dehydrogenase (quinone) activity"/>
    <property type="evidence" value="ECO:0007669"/>
    <property type="project" value="TreeGrafter"/>
</dbReference>
<protein>
    <submittedName>
        <fullName evidence="4">NAD(P)H dehydrogenase (Quinone)</fullName>
    </submittedName>
</protein>
<keyword evidence="5" id="KW-1185">Reference proteome</keyword>
<feature type="domain" description="Flavodoxin-like fold" evidence="3">
    <location>
        <begin position="12"/>
        <end position="190"/>
    </location>
</feature>
<keyword evidence="2" id="KW-0560">Oxidoreductase</keyword>
<comment type="caution">
    <text evidence="4">The sequence shown here is derived from an EMBL/GenBank/DDBJ whole genome shotgun (WGS) entry which is preliminary data.</text>
</comment>